<dbReference type="AlphaFoldDB" id="A0A939G4A3"/>
<organism evidence="1 2">
    <name type="scientific">Fibrella aquatilis</name>
    <dbReference type="NCBI Taxonomy" id="2817059"/>
    <lineage>
        <taxon>Bacteria</taxon>
        <taxon>Pseudomonadati</taxon>
        <taxon>Bacteroidota</taxon>
        <taxon>Cytophagia</taxon>
        <taxon>Cytophagales</taxon>
        <taxon>Spirosomataceae</taxon>
        <taxon>Fibrella</taxon>
    </lineage>
</organism>
<evidence type="ECO:0000313" key="2">
    <source>
        <dbReference type="Proteomes" id="UP000664795"/>
    </source>
</evidence>
<evidence type="ECO:0000313" key="1">
    <source>
        <dbReference type="EMBL" id="MBO0932097.1"/>
    </source>
</evidence>
<dbReference type="Proteomes" id="UP000664795">
    <property type="component" value="Unassembled WGS sequence"/>
</dbReference>
<comment type="caution">
    <text evidence="1">The sequence shown here is derived from an EMBL/GenBank/DDBJ whole genome shotgun (WGS) entry which is preliminary data.</text>
</comment>
<sequence>MTFEDLFPNLAHWAESDGEIQMGSTGNLGHLVSCIDEGGVVYESPADVTDLQEALELAEAAIGEWLDENGGD</sequence>
<gene>
    <name evidence="1" type="ORF">J2I48_13885</name>
</gene>
<keyword evidence="2" id="KW-1185">Reference proteome</keyword>
<protein>
    <submittedName>
        <fullName evidence="1">Uncharacterized protein</fullName>
    </submittedName>
</protein>
<name>A0A939G4A3_9BACT</name>
<proteinExistence type="predicted"/>
<dbReference type="EMBL" id="JAFMYU010000010">
    <property type="protein sequence ID" value="MBO0932097.1"/>
    <property type="molecule type" value="Genomic_DNA"/>
</dbReference>
<reference evidence="1 2" key="1">
    <citation type="submission" date="2021-03" db="EMBL/GenBank/DDBJ databases">
        <title>Fibrella sp. HMF5036 genome sequencing and assembly.</title>
        <authorList>
            <person name="Kang H."/>
            <person name="Kim H."/>
            <person name="Bae S."/>
            <person name="Joh K."/>
        </authorList>
    </citation>
    <scope>NUCLEOTIDE SEQUENCE [LARGE SCALE GENOMIC DNA]</scope>
    <source>
        <strain evidence="1 2">HMF5036</strain>
    </source>
</reference>
<dbReference type="RefSeq" id="WP_207336067.1">
    <property type="nucleotide sequence ID" value="NZ_JAFMYU010000010.1"/>
</dbReference>
<accession>A0A939G4A3</accession>